<dbReference type="InterPro" id="IPR050134">
    <property type="entry name" value="NAD-dep_sirtuin_deacylases"/>
</dbReference>
<reference evidence="5 6" key="1">
    <citation type="journal article" date="2013" name="BMC Genomics">
        <title>Reconstruction of the lipid metabolism for the microalga Monoraphidium neglectum from its genome sequence reveals characteristics suitable for biofuel production.</title>
        <authorList>
            <person name="Bogen C."/>
            <person name="Al-Dilaimi A."/>
            <person name="Albersmeier A."/>
            <person name="Wichmann J."/>
            <person name="Grundmann M."/>
            <person name="Rupp O."/>
            <person name="Lauersen K.J."/>
            <person name="Blifernez-Klassen O."/>
            <person name="Kalinowski J."/>
            <person name="Goesmann A."/>
            <person name="Mussgnug J.H."/>
            <person name="Kruse O."/>
        </authorList>
    </citation>
    <scope>NUCLEOTIDE SEQUENCE [LARGE SCALE GENOMIC DNA]</scope>
    <source>
        <strain evidence="5 6">SAG 48.87</strain>
    </source>
</reference>
<evidence type="ECO:0000313" key="5">
    <source>
        <dbReference type="EMBL" id="KIZ06667.1"/>
    </source>
</evidence>
<feature type="active site" description="Proton acceptor" evidence="3">
    <location>
        <position position="90"/>
    </location>
</feature>
<dbReference type="Gene3D" id="3.40.50.1220">
    <property type="entry name" value="TPP-binding domain"/>
    <property type="match status" value="1"/>
</dbReference>
<keyword evidence="3" id="KW-0479">Metal-binding</keyword>
<feature type="binding site" evidence="3">
    <location>
        <position position="186"/>
    </location>
    <ligand>
        <name>Zn(2+)</name>
        <dbReference type="ChEBI" id="CHEBI:29105"/>
    </ligand>
</feature>
<dbReference type="PANTHER" id="PTHR11085:SF10">
    <property type="entry name" value="NAD-DEPENDENT PROTEIN DEACYLASE SIRTUIN-5, MITOCHONDRIAL-RELATED"/>
    <property type="match status" value="1"/>
</dbReference>
<dbReference type="GO" id="GO:0046872">
    <property type="term" value="F:metal ion binding"/>
    <property type="evidence" value="ECO:0007669"/>
    <property type="project" value="UniProtKB-KW"/>
</dbReference>
<dbReference type="GO" id="GO:0017136">
    <property type="term" value="F:histone deacetylase activity, NAD-dependent"/>
    <property type="evidence" value="ECO:0007669"/>
    <property type="project" value="TreeGrafter"/>
</dbReference>
<dbReference type="AlphaFoldDB" id="A0A0D2N2R1"/>
<name>A0A0D2N2R1_9CHLO</name>
<evidence type="ECO:0000256" key="3">
    <source>
        <dbReference type="PROSITE-ProRule" id="PRU00236"/>
    </source>
</evidence>
<dbReference type="KEGG" id="mng:MNEG_1281"/>
<keyword evidence="6" id="KW-1185">Reference proteome</keyword>
<feature type="domain" description="Deacetylase sirtuin-type" evidence="4">
    <location>
        <begin position="1"/>
        <end position="289"/>
    </location>
</feature>
<dbReference type="SUPFAM" id="SSF52467">
    <property type="entry name" value="DHS-like NAD/FAD-binding domain"/>
    <property type="match status" value="1"/>
</dbReference>
<dbReference type="Pfam" id="PF02146">
    <property type="entry name" value="SIR2"/>
    <property type="match status" value="1"/>
</dbReference>
<proteinExistence type="predicted"/>
<dbReference type="RefSeq" id="XP_013905686.1">
    <property type="nucleotide sequence ID" value="XM_014050232.1"/>
</dbReference>
<sequence>MPFKEQAAARSPGFTPMTHAQFMKSPENRARYFHRSFCGWGEFAHARPNAAHEGLARLQANGWVGHLITQNVDRLHHKAGSPAGRVLELHGTTHRFVCMTCGAEGCRHELQEQLARLNPEAAALLASTLAASGEPGRWRRALRAGTAADARATAAGAEGAERVPVRRPDGDVELVDAGRGFVVPPCSECGNGILKPEVTFFGDSVRPDRAELSRELAGSCDLLLAAGTSLMVWSAFRLAKAAKEAGAKLAIVCVGDTRADSIADWKAEALAGEVMARLASHPRLLLPRI</sequence>
<protein>
    <submittedName>
        <fullName evidence="5">Histone deacetylase</fullName>
    </submittedName>
</protein>
<dbReference type="PANTHER" id="PTHR11085">
    <property type="entry name" value="NAD-DEPENDENT PROTEIN DEACYLASE SIRTUIN-5, MITOCHONDRIAL-RELATED"/>
    <property type="match status" value="1"/>
</dbReference>
<gene>
    <name evidence="5" type="ORF">MNEG_1281</name>
</gene>
<dbReference type="Gene3D" id="3.30.1600.10">
    <property type="entry name" value="SIR2/SIRT2 'Small Domain"/>
    <property type="match status" value="1"/>
</dbReference>
<feature type="binding site" evidence="3">
    <location>
        <position position="98"/>
    </location>
    <ligand>
        <name>Zn(2+)</name>
        <dbReference type="ChEBI" id="CHEBI:29105"/>
    </ligand>
</feature>
<dbReference type="OrthoDB" id="424302at2759"/>
<evidence type="ECO:0000259" key="4">
    <source>
        <dbReference type="PROSITE" id="PS50305"/>
    </source>
</evidence>
<organism evidence="5 6">
    <name type="scientific">Monoraphidium neglectum</name>
    <dbReference type="NCBI Taxonomy" id="145388"/>
    <lineage>
        <taxon>Eukaryota</taxon>
        <taxon>Viridiplantae</taxon>
        <taxon>Chlorophyta</taxon>
        <taxon>core chlorophytes</taxon>
        <taxon>Chlorophyceae</taxon>
        <taxon>CS clade</taxon>
        <taxon>Sphaeropleales</taxon>
        <taxon>Selenastraceae</taxon>
        <taxon>Monoraphidium</taxon>
    </lineage>
</organism>
<evidence type="ECO:0000256" key="1">
    <source>
        <dbReference type="ARBA" id="ARBA00022679"/>
    </source>
</evidence>
<dbReference type="GeneID" id="25730209"/>
<evidence type="ECO:0000256" key="2">
    <source>
        <dbReference type="ARBA" id="ARBA00023027"/>
    </source>
</evidence>
<dbReference type="InterPro" id="IPR029035">
    <property type="entry name" value="DHS-like_NAD/FAD-binding_dom"/>
</dbReference>
<accession>A0A0D2N2R1</accession>
<evidence type="ECO:0000313" key="6">
    <source>
        <dbReference type="Proteomes" id="UP000054498"/>
    </source>
</evidence>
<dbReference type="InterPro" id="IPR003000">
    <property type="entry name" value="Sirtuin"/>
</dbReference>
<feature type="binding site" evidence="3">
    <location>
        <position position="101"/>
    </location>
    <ligand>
        <name>Zn(2+)</name>
        <dbReference type="ChEBI" id="CHEBI:29105"/>
    </ligand>
</feature>
<keyword evidence="2" id="KW-0520">NAD</keyword>
<dbReference type="EMBL" id="KK100344">
    <property type="protein sequence ID" value="KIZ06667.1"/>
    <property type="molecule type" value="Genomic_DNA"/>
</dbReference>
<dbReference type="InterPro" id="IPR026590">
    <property type="entry name" value="Ssirtuin_cat_dom"/>
</dbReference>
<dbReference type="InterPro" id="IPR026591">
    <property type="entry name" value="Sirtuin_cat_small_dom_sf"/>
</dbReference>
<feature type="binding site" evidence="3">
    <location>
        <position position="189"/>
    </location>
    <ligand>
        <name>Zn(2+)</name>
        <dbReference type="ChEBI" id="CHEBI:29105"/>
    </ligand>
</feature>
<keyword evidence="3" id="KW-0862">Zinc</keyword>
<dbReference type="PROSITE" id="PS50305">
    <property type="entry name" value="SIRTUIN"/>
    <property type="match status" value="1"/>
</dbReference>
<keyword evidence="1" id="KW-0808">Transferase</keyword>
<dbReference type="Proteomes" id="UP000054498">
    <property type="component" value="Unassembled WGS sequence"/>
</dbReference>
<dbReference type="STRING" id="145388.A0A0D2N2R1"/>
<dbReference type="GO" id="GO:0070403">
    <property type="term" value="F:NAD+ binding"/>
    <property type="evidence" value="ECO:0007669"/>
    <property type="project" value="InterPro"/>
</dbReference>